<dbReference type="Proteomes" id="UP001234989">
    <property type="component" value="Chromosome 1"/>
</dbReference>
<organism evidence="1 2">
    <name type="scientific">Solanum verrucosum</name>
    <dbReference type="NCBI Taxonomy" id="315347"/>
    <lineage>
        <taxon>Eukaryota</taxon>
        <taxon>Viridiplantae</taxon>
        <taxon>Streptophyta</taxon>
        <taxon>Embryophyta</taxon>
        <taxon>Tracheophyta</taxon>
        <taxon>Spermatophyta</taxon>
        <taxon>Magnoliopsida</taxon>
        <taxon>eudicotyledons</taxon>
        <taxon>Gunneridae</taxon>
        <taxon>Pentapetalae</taxon>
        <taxon>asterids</taxon>
        <taxon>lamiids</taxon>
        <taxon>Solanales</taxon>
        <taxon>Solanaceae</taxon>
        <taxon>Solanoideae</taxon>
        <taxon>Solaneae</taxon>
        <taxon>Solanum</taxon>
    </lineage>
</organism>
<accession>A0AAF0PP90</accession>
<dbReference type="EMBL" id="CP133612">
    <property type="protein sequence ID" value="WMV08433.1"/>
    <property type="molecule type" value="Genomic_DNA"/>
</dbReference>
<evidence type="ECO:0000313" key="1">
    <source>
        <dbReference type="EMBL" id="WMV08433.1"/>
    </source>
</evidence>
<evidence type="ECO:0000313" key="2">
    <source>
        <dbReference type="Proteomes" id="UP001234989"/>
    </source>
</evidence>
<reference evidence="1" key="1">
    <citation type="submission" date="2023-08" db="EMBL/GenBank/DDBJ databases">
        <title>A de novo genome assembly of Solanum verrucosum Schlechtendal, a Mexican diploid species geographically isolated from the other diploid A-genome species in potato relatives.</title>
        <authorList>
            <person name="Hosaka K."/>
        </authorList>
    </citation>
    <scope>NUCLEOTIDE SEQUENCE</scope>
    <source>
        <tissue evidence="1">Young leaves</tissue>
    </source>
</reference>
<sequence>MEEHIEADPVDLEDSKVQWDAIKMSKKRTEEVSIKLLPSNGDMQTNIDNEQPIFCYIPLAQVPSISLEPSKGNSQVGNIRGTFDQKVFTLFEKLGYDFSNPVKLEELRDEVTGEKIHGLIKSQM</sequence>
<gene>
    <name evidence="1" type="ORF">MTR67_001818</name>
</gene>
<name>A0AAF0PP90_SOLVR</name>
<proteinExistence type="predicted"/>
<protein>
    <submittedName>
        <fullName evidence="1">Uncharacterized protein</fullName>
    </submittedName>
</protein>
<dbReference type="AlphaFoldDB" id="A0AAF0PP90"/>
<keyword evidence="2" id="KW-1185">Reference proteome</keyword>